<dbReference type="PANTHER" id="PTHR31191">
    <property type="entry name" value="CENTROSOMAL PROTEIN CEP126"/>
    <property type="match status" value="1"/>
</dbReference>
<organism evidence="3 4">
    <name type="scientific">Heliornis fulica</name>
    <name type="common">sungrebe</name>
    <dbReference type="NCBI Taxonomy" id="54369"/>
    <lineage>
        <taxon>Eukaryota</taxon>
        <taxon>Metazoa</taxon>
        <taxon>Chordata</taxon>
        <taxon>Craniata</taxon>
        <taxon>Vertebrata</taxon>
        <taxon>Euteleostomi</taxon>
        <taxon>Archelosauria</taxon>
        <taxon>Archosauria</taxon>
        <taxon>Dinosauria</taxon>
        <taxon>Saurischia</taxon>
        <taxon>Theropoda</taxon>
        <taxon>Coelurosauria</taxon>
        <taxon>Aves</taxon>
        <taxon>Neognathae</taxon>
        <taxon>Neoaves</taxon>
        <taxon>Gruiformes</taxon>
        <taxon>Heliornithidae</taxon>
        <taxon>Heliornis</taxon>
    </lineage>
</organism>
<feature type="region of interest" description="Disordered" evidence="2">
    <location>
        <begin position="706"/>
        <end position="735"/>
    </location>
</feature>
<feature type="region of interest" description="Disordered" evidence="2">
    <location>
        <begin position="253"/>
        <end position="331"/>
    </location>
</feature>
<gene>
    <name evidence="3" type="primary">Cep126</name>
    <name evidence="3" type="ORF">HELFUL_R02693</name>
</gene>
<feature type="non-terminal residue" evidence="3">
    <location>
        <position position="1017"/>
    </location>
</feature>
<evidence type="ECO:0000256" key="2">
    <source>
        <dbReference type="SAM" id="MobiDB-lite"/>
    </source>
</evidence>
<dbReference type="PANTHER" id="PTHR31191:SF4">
    <property type="entry name" value="CENTROSOMAL PROTEIN OF 126 KDA"/>
    <property type="match status" value="1"/>
</dbReference>
<feature type="region of interest" description="Disordered" evidence="2">
    <location>
        <begin position="798"/>
        <end position="817"/>
    </location>
</feature>
<proteinExistence type="predicted"/>
<dbReference type="Proteomes" id="UP000590868">
    <property type="component" value="Unassembled WGS sequence"/>
</dbReference>
<feature type="coiled-coil region" evidence="1">
    <location>
        <begin position="7"/>
        <end position="39"/>
    </location>
</feature>
<sequence>RAFEERRKQEEEKEQRLREQVLQQRKKKIQEATEKLQRAHLPFSQHKKIVQAKADLQLEEAVKQIRGLVLTPELCLANRNKTNFRTTDGTSSSSAPRNGSFHQEQISAMDDWDETIQESNRINMDSNQLLCQKNLKEIQHLVEKQRFSNLENFHQEVMKSDDSESLSSLDSLEAGEQNRNYTTPGESSLTVQCDCALYNPEKSQTQNGWLYTDQRAASKNIHLNSCLRNADSQNNHSLPTHDLLAKHNVLTPAERVNSSEEESSASHASGERPAGFSTSGKQESSVRKAFSVVQNIHKRRKQSSTTASTLVTGHPGFNPSTPCASPDSIPEGKVENLLQDQSLKMTPQKGAVSVQTSSQPIATSIILFPNQGCSTGIPSTADTLPKDKNISTHFVENTSEKMTETKEADIKSIKDTNPGSSLFHNIPNASVLHNVKQQNNKEEEKGNTVEAVSDTGLNSGTPAQHKTKQNNILERKRVSLFTTILKKESDYKPSDFKAVNYGIGSGTQPVPFIRDSLELVKLSKKSAENKKYNRRLRWCDQINQIIIENDKCYEKNNSEISSAQLQYVQTTNNAPKTDLSILPQTSNPMLITSHQENSHTSKPNVNTEQSSKECASLNMFMPTESSSAEKAWIVSKDEESKHPICSNNSKNNEANQLPNKAKITRRPGSVRTQPDVMPKKRAGTVIQPQSASEANRTLKATWKLLAPHPPSAPLPGNRSGKTAASPGCQPRPPSSLHAAAAVRNDVNEWHVLSVDGVLNRNGTENTEGITCHSDLATVKPTPGCSVAKCKPWAKNTSSANGVRTGAGQGRPVTSTKRRPVNAENGLHLCHIPATGKTSASWRGAHTAPAPKDSAAGKSCVSGLGEGGCSAERLFQLHHKFVFSGVPVARQKQVFNNHENKLRDFSKHRKQSLASKRWKSTYHTEVSPVQSAFDPVQNMNNTYKSAEVSESMLQFLVAEKLSRTGATEEEILEAMKNVQPAREPLLLKRMPCPGMSALSVEEKRIFQCIEQLNQRLQS</sequence>
<feature type="compositionally biased region" description="Polar residues" evidence="2">
    <location>
        <begin position="177"/>
        <end position="187"/>
    </location>
</feature>
<dbReference type="GO" id="GO:0005813">
    <property type="term" value="C:centrosome"/>
    <property type="evidence" value="ECO:0007669"/>
    <property type="project" value="InterPro"/>
</dbReference>
<feature type="non-terminal residue" evidence="3">
    <location>
        <position position="1"/>
    </location>
</feature>
<dbReference type="GO" id="GO:0030496">
    <property type="term" value="C:midbody"/>
    <property type="evidence" value="ECO:0007669"/>
    <property type="project" value="TreeGrafter"/>
</dbReference>
<reference evidence="3 4" key="1">
    <citation type="submission" date="2019-09" db="EMBL/GenBank/DDBJ databases">
        <title>Bird 10,000 Genomes (B10K) Project - Family phase.</title>
        <authorList>
            <person name="Zhang G."/>
        </authorList>
    </citation>
    <scope>NUCLEOTIDE SEQUENCE [LARGE SCALE GENOMIC DNA]</scope>
    <source>
        <strain evidence="3">B10K-DU-001-55</strain>
        <tissue evidence="3">Muscle</tissue>
    </source>
</reference>
<dbReference type="EMBL" id="VXBZ01006937">
    <property type="protein sequence ID" value="NXP50434.1"/>
    <property type="molecule type" value="Genomic_DNA"/>
</dbReference>
<dbReference type="InterPro" id="IPR028257">
    <property type="entry name" value="CEP126"/>
</dbReference>
<dbReference type="Pfam" id="PF15352">
    <property type="entry name" value="K1377"/>
    <property type="match status" value="2"/>
</dbReference>
<feature type="region of interest" description="Disordered" evidence="2">
    <location>
        <begin position="641"/>
        <end position="660"/>
    </location>
</feature>
<evidence type="ECO:0000313" key="4">
    <source>
        <dbReference type="Proteomes" id="UP000590868"/>
    </source>
</evidence>
<dbReference type="GO" id="GO:1905515">
    <property type="term" value="P:non-motile cilium assembly"/>
    <property type="evidence" value="ECO:0007669"/>
    <property type="project" value="InterPro"/>
</dbReference>
<dbReference type="AlphaFoldDB" id="A0A7L2AY97"/>
<feature type="compositionally biased region" description="Polar residues" evidence="2">
    <location>
        <begin position="645"/>
        <end position="658"/>
    </location>
</feature>
<dbReference type="GO" id="GO:0031122">
    <property type="term" value="P:cytoplasmic microtubule organization"/>
    <property type="evidence" value="ECO:0007669"/>
    <property type="project" value="InterPro"/>
</dbReference>
<keyword evidence="1" id="KW-0175">Coiled coil</keyword>
<keyword evidence="4" id="KW-1185">Reference proteome</keyword>
<dbReference type="OrthoDB" id="9900339at2759"/>
<accession>A0A7L2AY97</accession>
<dbReference type="GO" id="GO:0097546">
    <property type="term" value="C:ciliary base"/>
    <property type="evidence" value="ECO:0007669"/>
    <property type="project" value="InterPro"/>
</dbReference>
<feature type="region of interest" description="Disordered" evidence="2">
    <location>
        <begin position="668"/>
        <end position="693"/>
    </location>
</feature>
<evidence type="ECO:0000256" key="1">
    <source>
        <dbReference type="SAM" id="Coils"/>
    </source>
</evidence>
<name>A0A7L2AY97_9GRUI</name>
<feature type="region of interest" description="Disordered" evidence="2">
    <location>
        <begin position="158"/>
        <end position="187"/>
    </location>
</feature>
<comment type="caution">
    <text evidence="3">The sequence shown here is derived from an EMBL/GenBank/DDBJ whole genome shotgun (WGS) entry which is preliminary data.</text>
</comment>
<evidence type="ECO:0000313" key="3">
    <source>
        <dbReference type="EMBL" id="NXP50434.1"/>
    </source>
</evidence>
<dbReference type="GO" id="GO:0007052">
    <property type="term" value="P:mitotic spindle organization"/>
    <property type="evidence" value="ECO:0007669"/>
    <property type="project" value="InterPro"/>
</dbReference>
<protein>
    <submittedName>
        <fullName evidence="3">CE126 protein</fullName>
    </submittedName>
</protein>